<comment type="similarity">
    <text evidence="1">Belongs to the thioesterase PaaI family.</text>
</comment>
<feature type="domain" description="Thioesterase" evidence="3">
    <location>
        <begin position="51"/>
        <end position="126"/>
    </location>
</feature>
<dbReference type="AlphaFoldDB" id="A0A520MRQ4"/>
<dbReference type="NCBIfam" id="TIGR00369">
    <property type="entry name" value="unchar_dom_1"/>
    <property type="match status" value="1"/>
</dbReference>
<dbReference type="InterPro" id="IPR029069">
    <property type="entry name" value="HotDog_dom_sf"/>
</dbReference>
<sequence>MSIWFKDYSKINLKDLSIGIDKILGIEYLELGDNFLRAKMPVNEHTKQPLGLLHGGATCVLAESVASFAAFLCIDPEKKNVVGLNLNANHLKSIKDGFVYATAKPVHVGNSTSVWDVEITNENKDLISIVKFTAMHKDINK</sequence>
<dbReference type="CDD" id="cd03443">
    <property type="entry name" value="PaaI_thioesterase"/>
    <property type="match status" value="1"/>
</dbReference>
<reference evidence="4 5" key="1">
    <citation type="submission" date="2019-02" db="EMBL/GenBank/DDBJ databases">
        <title>Prokaryotic population dynamics and viral predation in marine succession experiment using metagenomics: the confinement effect.</title>
        <authorList>
            <person name="Haro-Moreno J.M."/>
            <person name="Rodriguez-Valera F."/>
            <person name="Lopez-Perez M."/>
        </authorList>
    </citation>
    <scope>NUCLEOTIDE SEQUENCE [LARGE SCALE GENOMIC DNA]</scope>
    <source>
        <strain evidence="4">MED-G166</strain>
    </source>
</reference>
<evidence type="ECO:0000313" key="4">
    <source>
        <dbReference type="EMBL" id="RZO23904.1"/>
    </source>
</evidence>
<evidence type="ECO:0000313" key="5">
    <source>
        <dbReference type="Proteomes" id="UP000320146"/>
    </source>
</evidence>
<dbReference type="Proteomes" id="UP000320146">
    <property type="component" value="Unassembled WGS sequence"/>
</dbReference>
<dbReference type="SUPFAM" id="SSF54637">
    <property type="entry name" value="Thioesterase/thiol ester dehydrase-isomerase"/>
    <property type="match status" value="1"/>
</dbReference>
<gene>
    <name evidence="4" type="ORF">EVA99_02840</name>
</gene>
<dbReference type="Gene3D" id="3.10.129.10">
    <property type="entry name" value="Hotdog Thioesterase"/>
    <property type="match status" value="1"/>
</dbReference>
<dbReference type="PANTHER" id="PTHR43240:SF5">
    <property type="entry name" value="1,4-DIHYDROXY-2-NAPHTHOYL-COA THIOESTERASE 1"/>
    <property type="match status" value="1"/>
</dbReference>
<dbReference type="Pfam" id="PF03061">
    <property type="entry name" value="4HBT"/>
    <property type="match status" value="1"/>
</dbReference>
<keyword evidence="2" id="KW-0378">Hydrolase</keyword>
<dbReference type="PANTHER" id="PTHR43240">
    <property type="entry name" value="1,4-DIHYDROXY-2-NAPHTHOYL-COA THIOESTERASE 1"/>
    <property type="match status" value="1"/>
</dbReference>
<evidence type="ECO:0000259" key="3">
    <source>
        <dbReference type="Pfam" id="PF03061"/>
    </source>
</evidence>
<name>A0A520MRQ4_9GAMM</name>
<dbReference type="GO" id="GO:0061522">
    <property type="term" value="F:1,4-dihydroxy-2-naphthoyl-CoA thioesterase activity"/>
    <property type="evidence" value="ECO:0007669"/>
    <property type="project" value="TreeGrafter"/>
</dbReference>
<dbReference type="EMBL" id="SHBL01000020">
    <property type="protein sequence ID" value="RZO23904.1"/>
    <property type="molecule type" value="Genomic_DNA"/>
</dbReference>
<dbReference type="InterPro" id="IPR006683">
    <property type="entry name" value="Thioestr_dom"/>
</dbReference>
<dbReference type="InterPro" id="IPR003736">
    <property type="entry name" value="PAAI_dom"/>
</dbReference>
<evidence type="ECO:0000256" key="2">
    <source>
        <dbReference type="ARBA" id="ARBA00022801"/>
    </source>
</evidence>
<organism evidence="4 5">
    <name type="scientific">SAR86 cluster bacterium</name>
    <dbReference type="NCBI Taxonomy" id="2030880"/>
    <lineage>
        <taxon>Bacteria</taxon>
        <taxon>Pseudomonadati</taxon>
        <taxon>Pseudomonadota</taxon>
        <taxon>Gammaproteobacteria</taxon>
        <taxon>SAR86 cluster</taxon>
    </lineage>
</organism>
<proteinExistence type="inferred from homology"/>
<evidence type="ECO:0000256" key="1">
    <source>
        <dbReference type="ARBA" id="ARBA00008324"/>
    </source>
</evidence>
<protein>
    <submittedName>
        <fullName evidence="4">Hotdog fold thioesterase</fullName>
    </submittedName>
</protein>
<accession>A0A520MRQ4</accession>
<dbReference type="GO" id="GO:0005829">
    <property type="term" value="C:cytosol"/>
    <property type="evidence" value="ECO:0007669"/>
    <property type="project" value="TreeGrafter"/>
</dbReference>
<comment type="caution">
    <text evidence="4">The sequence shown here is derived from an EMBL/GenBank/DDBJ whole genome shotgun (WGS) entry which is preliminary data.</text>
</comment>